<feature type="compositionally biased region" description="Basic and acidic residues" evidence="1">
    <location>
        <begin position="9"/>
        <end position="23"/>
    </location>
</feature>
<accession>A0A0H5PXN6</accession>
<organism evidence="2">
    <name type="scientific">uncultured prokaryote</name>
    <dbReference type="NCBI Taxonomy" id="198431"/>
    <lineage>
        <taxon>unclassified sequences</taxon>
        <taxon>environmental samples</taxon>
    </lineage>
</organism>
<reference evidence="2" key="2">
    <citation type="submission" date="2015-07" db="EMBL/GenBank/DDBJ databases">
        <title>Plasmids, circular viruses and viroids from rat gut.</title>
        <authorList>
            <person name="Jorgensen T.J."/>
            <person name="Hansen M.A."/>
            <person name="Xu Z."/>
            <person name="Tabak M.A."/>
            <person name="Sorensen S.J."/>
            <person name="Hansen L.H."/>
        </authorList>
    </citation>
    <scope>NUCLEOTIDE SEQUENCE</scope>
    <source>
        <strain evidence="2">RGRH0113</strain>
    </source>
</reference>
<name>A0A0H5PXN6_9ZZZZ</name>
<protein>
    <recommendedName>
        <fullName evidence="3">Ribbon-helix-helix protein CopG domain-containing protein</fullName>
    </recommendedName>
</protein>
<dbReference type="AlphaFoldDB" id="A0A0H5PXN6"/>
<reference evidence="2" key="1">
    <citation type="submission" date="2015-06" db="EMBL/GenBank/DDBJ databases">
        <authorList>
            <person name="Joergensen T."/>
        </authorList>
    </citation>
    <scope>NUCLEOTIDE SEQUENCE</scope>
    <source>
        <strain evidence="2">RGRH0113</strain>
    </source>
</reference>
<proteinExistence type="predicted"/>
<dbReference type="EMBL" id="LN852803">
    <property type="protein sequence ID" value="CRY93945.1"/>
    <property type="molecule type" value="Genomic_DNA"/>
</dbReference>
<sequence>MSSKKTGRPKAENPKDNDVKVRLDSKTHQKLLEYCKQHNITKAEAIRQGIHLLLQ</sequence>
<evidence type="ECO:0000313" key="2">
    <source>
        <dbReference type="EMBL" id="CRY93945.1"/>
    </source>
</evidence>
<feature type="region of interest" description="Disordered" evidence="1">
    <location>
        <begin position="1"/>
        <end position="23"/>
    </location>
</feature>
<evidence type="ECO:0008006" key="3">
    <source>
        <dbReference type="Google" id="ProtNLM"/>
    </source>
</evidence>
<evidence type="ECO:0000256" key="1">
    <source>
        <dbReference type="SAM" id="MobiDB-lite"/>
    </source>
</evidence>